<dbReference type="GO" id="GO:0032511">
    <property type="term" value="P:late endosome to vacuole transport via multivesicular body sorting pathway"/>
    <property type="evidence" value="ECO:0007669"/>
    <property type="project" value="InterPro"/>
</dbReference>
<sequence length="155" mass="17062">MSNMGSEAEPAKLLLPYLQRADELQKHEPLVAYYCTTSYPSFHDSTFPAAPTQQPSYYHAHDSAYSQQPAPVSHYTPSVQYASGSVNQNHAVQAPPSAERYKYDSNYQPSAEKIAEAHKAARFAVGALAFDDVSVAVDFLQRALELLTNPSAQTH</sequence>
<name>A0A426YIH4_ENSVE</name>
<dbReference type="PANTHER" id="PTHR46009">
    <property type="entry name" value="VACUOLAR PROTEIN SORTING-ASSOCIATED PROTEIN VTA1 HOMOLOG"/>
    <property type="match status" value="1"/>
</dbReference>
<evidence type="ECO:0000259" key="4">
    <source>
        <dbReference type="Pfam" id="PF18097"/>
    </source>
</evidence>
<dbReference type="Proteomes" id="UP000287651">
    <property type="component" value="Unassembled WGS sequence"/>
</dbReference>
<evidence type="ECO:0000256" key="2">
    <source>
        <dbReference type="ARBA" id="ARBA00023136"/>
    </source>
</evidence>
<dbReference type="InterPro" id="IPR044538">
    <property type="entry name" value="Vta1-like"/>
</dbReference>
<comment type="subcellular location">
    <subcellularLocation>
        <location evidence="1">Endomembrane system</location>
    </subcellularLocation>
</comment>
<evidence type="ECO:0000313" key="5">
    <source>
        <dbReference type="EMBL" id="RRT51486.1"/>
    </source>
</evidence>
<gene>
    <name evidence="5" type="ORF">B296_00046710</name>
</gene>
<dbReference type="AlphaFoldDB" id="A0A426YIH4"/>
<feature type="compositionally biased region" description="Polar residues" evidence="3">
    <location>
        <begin position="64"/>
        <end position="77"/>
    </location>
</feature>
<comment type="caution">
    <text evidence="5">The sequence shown here is derived from an EMBL/GenBank/DDBJ whole genome shotgun (WGS) entry which is preliminary data.</text>
</comment>
<dbReference type="GO" id="GO:0005771">
    <property type="term" value="C:multivesicular body"/>
    <property type="evidence" value="ECO:0007669"/>
    <property type="project" value="TreeGrafter"/>
</dbReference>
<evidence type="ECO:0000313" key="6">
    <source>
        <dbReference type="Proteomes" id="UP000287651"/>
    </source>
</evidence>
<dbReference type="Gene3D" id="1.20.5.420">
    <property type="entry name" value="Immunoglobulin FC, subunit C"/>
    <property type="match status" value="1"/>
</dbReference>
<protein>
    <recommendedName>
        <fullName evidence="4">Vta1 C-terminal domain-containing protein</fullName>
    </recommendedName>
</protein>
<reference evidence="5 6" key="1">
    <citation type="journal article" date="2014" name="Agronomy (Basel)">
        <title>A Draft Genome Sequence for Ensete ventricosum, the Drought-Tolerant Tree Against Hunger.</title>
        <authorList>
            <person name="Harrison J."/>
            <person name="Moore K.A."/>
            <person name="Paszkiewicz K."/>
            <person name="Jones T."/>
            <person name="Grant M."/>
            <person name="Ambacheew D."/>
            <person name="Muzemil S."/>
            <person name="Studholme D.J."/>
        </authorList>
    </citation>
    <scope>NUCLEOTIDE SEQUENCE [LARGE SCALE GENOMIC DNA]</scope>
</reference>
<accession>A0A426YIH4</accession>
<evidence type="ECO:0000256" key="3">
    <source>
        <dbReference type="SAM" id="MobiDB-lite"/>
    </source>
</evidence>
<evidence type="ECO:0000256" key="1">
    <source>
        <dbReference type="ARBA" id="ARBA00004308"/>
    </source>
</evidence>
<feature type="domain" description="Vta1 C-terminal" evidence="4">
    <location>
        <begin position="112"/>
        <end position="148"/>
    </location>
</feature>
<dbReference type="EMBL" id="AMZH03012198">
    <property type="protein sequence ID" value="RRT51486.1"/>
    <property type="molecule type" value="Genomic_DNA"/>
</dbReference>
<dbReference type="Pfam" id="PF18097">
    <property type="entry name" value="Vta1_C"/>
    <property type="match status" value="1"/>
</dbReference>
<feature type="region of interest" description="Disordered" evidence="3">
    <location>
        <begin position="58"/>
        <end position="77"/>
    </location>
</feature>
<organism evidence="5 6">
    <name type="scientific">Ensete ventricosum</name>
    <name type="common">Abyssinian banana</name>
    <name type="synonym">Musa ensete</name>
    <dbReference type="NCBI Taxonomy" id="4639"/>
    <lineage>
        <taxon>Eukaryota</taxon>
        <taxon>Viridiplantae</taxon>
        <taxon>Streptophyta</taxon>
        <taxon>Embryophyta</taxon>
        <taxon>Tracheophyta</taxon>
        <taxon>Spermatophyta</taxon>
        <taxon>Magnoliopsida</taxon>
        <taxon>Liliopsida</taxon>
        <taxon>Zingiberales</taxon>
        <taxon>Musaceae</taxon>
        <taxon>Ensete</taxon>
    </lineage>
</organism>
<dbReference type="InterPro" id="IPR041212">
    <property type="entry name" value="Vta1_C"/>
</dbReference>
<dbReference type="Gene3D" id="1.25.40.270">
    <property type="entry name" value="Vacuolar protein sorting-associated protein vta1"/>
    <property type="match status" value="1"/>
</dbReference>
<proteinExistence type="predicted"/>
<keyword evidence="2" id="KW-0472">Membrane</keyword>
<dbReference type="InterPro" id="IPR023175">
    <property type="entry name" value="Vta1/CALS_N_sf"/>
</dbReference>
<dbReference type="PANTHER" id="PTHR46009:SF1">
    <property type="entry name" value="VACUOLAR PROTEIN SORTING-ASSOCIATED PROTEIN VTA1 HOMOLOG"/>
    <property type="match status" value="1"/>
</dbReference>